<protein>
    <submittedName>
        <fullName evidence="1">Uncharacterized protein</fullName>
    </submittedName>
</protein>
<sequence length="68" mass="7876">MIRLRKSQALQREIRQDHLTELSIPTWTLVGEEIKAGRTKEALNFMSYGCAEEIKMHDMLVQIVDGFV</sequence>
<comment type="caution">
    <text evidence="1">The sequence shown here is derived from an EMBL/GenBank/DDBJ whole genome shotgun (WGS) entry which is preliminary data.</text>
</comment>
<reference evidence="1" key="1">
    <citation type="journal article" date="2014" name="Front. Microbiol.">
        <title>High frequency of phylogenetically diverse reductive dehalogenase-homologous genes in deep subseafloor sedimentary metagenomes.</title>
        <authorList>
            <person name="Kawai M."/>
            <person name="Futagami T."/>
            <person name="Toyoda A."/>
            <person name="Takaki Y."/>
            <person name="Nishi S."/>
            <person name="Hori S."/>
            <person name="Arai W."/>
            <person name="Tsubouchi T."/>
            <person name="Morono Y."/>
            <person name="Uchiyama I."/>
            <person name="Ito T."/>
            <person name="Fujiyama A."/>
            <person name="Inagaki F."/>
            <person name="Takami H."/>
        </authorList>
    </citation>
    <scope>NUCLEOTIDE SEQUENCE</scope>
    <source>
        <strain evidence="1">Expedition CK06-06</strain>
    </source>
</reference>
<dbReference type="EMBL" id="BARS01010389">
    <property type="protein sequence ID" value="GAF93026.1"/>
    <property type="molecule type" value="Genomic_DNA"/>
</dbReference>
<organism evidence="1">
    <name type="scientific">marine sediment metagenome</name>
    <dbReference type="NCBI Taxonomy" id="412755"/>
    <lineage>
        <taxon>unclassified sequences</taxon>
        <taxon>metagenomes</taxon>
        <taxon>ecological metagenomes</taxon>
    </lineage>
</organism>
<accession>X0U0Y6</accession>
<name>X0U0Y6_9ZZZZ</name>
<gene>
    <name evidence="1" type="ORF">S01H1_19270</name>
</gene>
<feature type="non-terminal residue" evidence="1">
    <location>
        <position position="68"/>
    </location>
</feature>
<proteinExistence type="predicted"/>
<dbReference type="AlphaFoldDB" id="X0U0Y6"/>
<evidence type="ECO:0000313" key="1">
    <source>
        <dbReference type="EMBL" id="GAF93026.1"/>
    </source>
</evidence>